<dbReference type="Proteomes" id="UP000509510">
    <property type="component" value="Chromosome I"/>
</dbReference>
<dbReference type="CDD" id="cd10170">
    <property type="entry name" value="ASKHA_NBD_HSP70"/>
    <property type="match status" value="1"/>
</dbReference>
<organism evidence="1 2">
    <name type="scientific">Talaromyces rugulosus</name>
    <name type="common">Penicillium rugulosum</name>
    <dbReference type="NCBI Taxonomy" id="121627"/>
    <lineage>
        <taxon>Eukaryota</taxon>
        <taxon>Fungi</taxon>
        <taxon>Dikarya</taxon>
        <taxon>Ascomycota</taxon>
        <taxon>Pezizomycotina</taxon>
        <taxon>Eurotiomycetes</taxon>
        <taxon>Eurotiomycetidae</taxon>
        <taxon>Eurotiales</taxon>
        <taxon>Trichocomaceae</taxon>
        <taxon>Talaromyces</taxon>
        <taxon>Talaromyces sect. Islandici</taxon>
    </lineage>
</organism>
<dbReference type="PRINTS" id="PR00301">
    <property type="entry name" value="HEATSHOCK70"/>
</dbReference>
<sequence>MESNSRQSVIIGLDFGTTYSGIAWALKGSENLVEVVSTWPDEGNRTSPKVPTTISYDNKKFSWGFQTTFSQEVIRGLKLLLDPDQETNYQPSLEAKRLLKSLGKTPGEVTAEYLKELVGHAKGILARRFGPAADEMDLSFVLTVPAVWSDKAKDVTLNAAYSAGKDDVIVVCDAGGGTVDLISYAVENISPLNLKEVVEGTGGVCGSMILDERFEKFLEDLIGHIRFKKLSKRAKDSARGYWQEMVKPSFVGRSDDDFDDCERAVPLPGAKDDPKINLESGFLLINESQIEEIFEPVVQHVLGLVRNQIKNVLAAHLPVKAIVLVGGFGGSEYLYRRVCQENPEITVMQPPNAWQAVVQ</sequence>
<keyword evidence="2" id="KW-1185">Reference proteome</keyword>
<evidence type="ECO:0000313" key="2">
    <source>
        <dbReference type="Proteomes" id="UP000509510"/>
    </source>
</evidence>
<dbReference type="EMBL" id="CP055898">
    <property type="protein sequence ID" value="QKX54675.1"/>
    <property type="molecule type" value="Genomic_DNA"/>
</dbReference>
<dbReference type="OrthoDB" id="4221897at2759"/>
<dbReference type="InterPro" id="IPR043129">
    <property type="entry name" value="ATPase_NBD"/>
</dbReference>
<protein>
    <submittedName>
        <fullName evidence="1">Uncharacterized protein</fullName>
    </submittedName>
</protein>
<gene>
    <name evidence="1" type="ORF">TRUGW13939_01763</name>
</gene>
<dbReference type="AlphaFoldDB" id="A0A7H8QMB6"/>
<proteinExistence type="predicted"/>
<dbReference type="PANTHER" id="PTHR14187">
    <property type="entry name" value="ALPHA KINASE/ELONGATION FACTOR 2 KINASE"/>
    <property type="match status" value="1"/>
</dbReference>
<evidence type="ECO:0000313" key="1">
    <source>
        <dbReference type="EMBL" id="QKX54675.1"/>
    </source>
</evidence>
<dbReference type="GeneID" id="55989273"/>
<dbReference type="SUPFAM" id="SSF53067">
    <property type="entry name" value="Actin-like ATPase domain"/>
    <property type="match status" value="2"/>
</dbReference>
<accession>A0A7H8QMB6</accession>
<dbReference type="RefSeq" id="XP_035340854.1">
    <property type="nucleotide sequence ID" value="XM_035484961.1"/>
</dbReference>
<reference evidence="2" key="1">
    <citation type="submission" date="2020-06" db="EMBL/GenBank/DDBJ databases">
        <title>A chromosome-scale genome assembly of Talaromyces rugulosus W13939.</title>
        <authorList>
            <person name="Wang B."/>
            <person name="Guo L."/>
            <person name="Ye K."/>
            <person name="Wang L."/>
        </authorList>
    </citation>
    <scope>NUCLEOTIDE SEQUENCE [LARGE SCALE GENOMIC DNA]</scope>
    <source>
        <strain evidence="2">W13939</strain>
    </source>
</reference>
<dbReference type="KEGG" id="trg:TRUGW13939_01763"/>
<dbReference type="PANTHER" id="PTHR14187:SF82">
    <property type="entry name" value="FAMILY CHAPERONE, PUTATIVE (AFU_ORTHOLOGUE AFUA_7G08575)-RELATED"/>
    <property type="match status" value="1"/>
</dbReference>
<name>A0A7H8QMB6_TALRU</name>
<dbReference type="Gene3D" id="3.30.420.40">
    <property type="match status" value="1"/>
</dbReference>